<dbReference type="Pfam" id="PF00106">
    <property type="entry name" value="adh_short"/>
    <property type="match status" value="1"/>
</dbReference>
<evidence type="ECO:0000256" key="4">
    <source>
        <dbReference type="RuleBase" id="RU000363"/>
    </source>
</evidence>
<dbReference type="InterPro" id="IPR002347">
    <property type="entry name" value="SDR_fam"/>
</dbReference>
<dbReference type="InterPro" id="IPR036291">
    <property type="entry name" value="NAD(P)-bd_dom_sf"/>
</dbReference>
<evidence type="ECO:0000256" key="2">
    <source>
        <dbReference type="ARBA" id="ARBA00022857"/>
    </source>
</evidence>
<reference evidence="6" key="1">
    <citation type="submission" date="2016-06" db="EMBL/GenBank/DDBJ databases">
        <authorList>
            <person name="Varghese N."/>
            <person name="Submissions Spin"/>
        </authorList>
    </citation>
    <scope>NUCLEOTIDE SEQUENCE [LARGE SCALE GENOMIC DNA]</scope>
    <source>
        <strain evidence="6">DSM 45246</strain>
    </source>
</reference>
<dbReference type="PRINTS" id="PR00081">
    <property type="entry name" value="GDHRDH"/>
</dbReference>
<protein>
    <submittedName>
        <fullName evidence="5">NADP-dependent 3-hydroxy acid dehydrogenase YdfG</fullName>
    </submittedName>
</protein>
<dbReference type="GO" id="GO:0016491">
    <property type="term" value="F:oxidoreductase activity"/>
    <property type="evidence" value="ECO:0007669"/>
    <property type="project" value="UniProtKB-KW"/>
</dbReference>
<evidence type="ECO:0000256" key="3">
    <source>
        <dbReference type="ARBA" id="ARBA00023002"/>
    </source>
</evidence>
<name>A0A1C4VZQ7_9ACTN</name>
<keyword evidence="6" id="KW-1185">Reference proteome</keyword>
<evidence type="ECO:0000313" key="6">
    <source>
        <dbReference type="Proteomes" id="UP000199629"/>
    </source>
</evidence>
<comment type="similarity">
    <text evidence="1 4">Belongs to the short-chain dehydrogenases/reductases (SDR) family.</text>
</comment>
<dbReference type="RefSeq" id="WP_091261620.1">
    <property type="nucleotide sequence ID" value="NZ_FMCS01000003.1"/>
</dbReference>
<dbReference type="Gene3D" id="3.40.50.720">
    <property type="entry name" value="NAD(P)-binding Rossmann-like Domain"/>
    <property type="match status" value="1"/>
</dbReference>
<dbReference type="PRINTS" id="PR00080">
    <property type="entry name" value="SDRFAMILY"/>
</dbReference>
<dbReference type="EMBL" id="FMCS01000003">
    <property type="protein sequence ID" value="SCE89219.1"/>
    <property type="molecule type" value="Genomic_DNA"/>
</dbReference>
<organism evidence="5 6">
    <name type="scientific">Micromonospora chaiyaphumensis</name>
    <dbReference type="NCBI Taxonomy" id="307119"/>
    <lineage>
        <taxon>Bacteria</taxon>
        <taxon>Bacillati</taxon>
        <taxon>Actinomycetota</taxon>
        <taxon>Actinomycetes</taxon>
        <taxon>Micromonosporales</taxon>
        <taxon>Micromonosporaceae</taxon>
        <taxon>Micromonospora</taxon>
    </lineage>
</organism>
<evidence type="ECO:0000256" key="1">
    <source>
        <dbReference type="ARBA" id="ARBA00006484"/>
    </source>
</evidence>
<dbReference type="PANTHER" id="PTHR43391">
    <property type="entry name" value="RETINOL DEHYDROGENASE-RELATED"/>
    <property type="match status" value="1"/>
</dbReference>
<gene>
    <name evidence="5" type="ORF">GA0070214_10350</name>
</gene>
<evidence type="ECO:0000313" key="5">
    <source>
        <dbReference type="EMBL" id="SCE89219.1"/>
    </source>
</evidence>
<dbReference type="CDD" id="cd05233">
    <property type="entry name" value="SDR_c"/>
    <property type="match status" value="1"/>
</dbReference>
<sequence>MADAPVTLITGGAAGIGAATAERLLRRGHRVAVTGRDPERLARFAAGADAGQRLAVIPGDAADPTAVERAVRTTVERFGRLDTVVANAGMATFDAVDDGDPQGWREMVLLNVLGPALLVRAALPSLRRTRGRIILVGSLAGLVATRGNLYGATKWAVTGLAENVRLMVAGDGIRVTLIAPGRVDTTFWAPAGGTPEGGSLTAGQIADSILWVLGQPEGVDLASLVIRPMPAH</sequence>
<accession>A0A1C4VZQ7</accession>
<dbReference type="Proteomes" id="UP000199629">
    <property type="component" value="Unassembled WGS sequence"/>
</dbReference>
<keyword evidence="3" id="KW-0560">Oxidoreductase</keyword>
<proteinExistence type="inferred from homology"/>
<dbReference type="AlphaFoldDB" id="A0A1C4VZQ7"/>
<keyword evidence="2" id="KW-0521">NADP</keyword>
<dbReference type="SUPFAM" id="SSF51735">
    <property type="entry name" value="NAD(P)-binding Rossmann-fold domains"/>
    <property type="match status" value="1"/>
</dbReference>
<dbReference type="PANTHER" id="PTHR43391:SF14">
    <property type="entry name" value="DEHYDROGENASE_REDUCTASE SDR FAMILY PROTEIN 7-LIKE"/>
    <property type="match status" value="1"/>
</dbReference>